<proteinExistence type="predicted"/>
<name>A0A4R4YJ81_9ACTN</name>
<dbReference type="Gene3D" id="3.50.30.10">
    <property type="entry name" value="Phosphohistidine domain"/>
    <property type="match status" value="1"/>
</dbReference>
<comment type="caution">
    <text evidence="3">The sequence shown here is derived from an EMBL/GenBank/DDBJ whole genome shotgun (WGS) entry which is preliminary data.</text>
</comment>
<evidence type="ECO:0000259" key="2">
    <source>
        <dbReference type="Pfam" id="PF01989"/>
    </source>
</evidence>
<dbReference type="AlphaFoldDB" id="A0A4R4YJ81"/>
<feature type="domain" description="Phosphomevalonate dehydratase small subunit-like" evidence="2">
    <location>
        <begin position="48"/>
        <end position="133"/>
    </location>
</feature>
<protein>
    <submittedName>
        <fullName evidence="3">DUF126 domain-containing protein</fullName>
    </submittedName>
</protein>
<dbReference type="Proteomes" id="UP000295124">
    <property type="component" value="Unassembled WGS sequence"/>
</dbReference>
<gene>
    <name evidence="3" type="ORF">E1263_39745</name>
</gene>
<dbReference type="PANTHER" id="PTHR36577">
    <property type="entry name" value="DUF521 DOMAIN PROTEIN (AFU_ORTHOLOGUE AFUA_6G00490)"/>
    <property type="match status" value="1"/>
</dbReference>
<evidence type="ECO:0000313" key="3">
    <source>
        <dbReference type="EMBL" id="TDD44933.1"/>
    </source>
</evidence>
<keyword evidence="1" id="KW-0456">Lyase</keyword>
<dbReference type="PANTHER" id="PTHR36577:SF3">
    <property type="entry name" value="DUF521 DOMAIN PROTEIN (AFU_ORTHOLOGUE AFUA_6G00490)"/>
    <property type="match status" value="1"/>
</dbReference>
<evidence type="ECO:0000256" key="1">
    <source>
        <dbReference type="ARBA" id="ARBA00023239"/>
    </source>
</evidence>
<dbReference type="InterPro" id="IPR002840">
    <property type="entry name" value="PMDh-S-like_dom"/>
</dbReference>
<evidence type="ECO:0000313" key="4">
    <source>
        <dbReference type="Proteomes" id="UP000295124"/>
    </source>
</evidence>
<dbReference type="Pfam" id="PF01989">
    <property type="entry name" value="AcnX_swivel_put"/>
    <property type="match status" value="1"/>
</dbReference>
<keyword evidence="4" id="KW-1185">Reference proteome</keyword>
<dbReference type="SUPFAM" id="SSF52016">
    <property type="entry name" value="LeuD/IlvD-like"/>
    <property type="match status" value="1"/>
</dbReference>
<sequence length="160" mass="16259">MRLADPPGGGLTHERVLGGWEGGRALVVGRCLVAGTAVGRVLVLSEPLSLWGGADPATGVISDERHPEFGVGLAGRVVVMPGSRGSSSSASVLAEMLRAGVGPAALVVPKADPILVIGAMVADELYGKGIPIVELVGLTVPWGNVRVTAVGERAVIEEVR</sequence>
<accession>A0A4R4YJ81</accession>
<organism evidence="3 4">
    <name type="scientific">Kribbella antibiotica</name>
    <dbReference type="NCBI Taxonomy" id="190195"/>
    <lineage>
        <taxon>Bacteria</taxon>
        <taxon>Bacillati</taxon>
        <taxon>Actinomycetota</taxon>
        <taxon>Actinomycetes</taxon>
        <taxon>Propionibacteriales</taxon>
        <taxon>Kribbellaceae</taxon>
        <taxon>Kribbella</taxon>
    </lineage>
</organism>
<dbReference type="GO" id="GO:0016829">
    <property type="term" value="F:lyase activity"/>
    <property type="evidence" value="ECO:0007669"/>
    <property type="project" value="UniProtKB-KW"/>
</dbReference>
<dbReference type="EMBL" id="SMKX01000220">
    <property type="protein sequence ID" value="TDD44933.1"/>
    <property type="molecule type" value="Genomic_DNA"/>
</dbReference>
<reference evidence="3 4" key="1">
    <citation type="submission" date="2019-03" db="EMBL/GenBank/DDBJ databases">
        <title>Draft genome sequences of novel Actinobacteria.</title>
        <authorList>
            <person name="Sahin N."/>
            <person name="Ay H."/>
            <person name="Saygin H."/>
        </authorList>
    </citation>
    <scope>NUCLEOTIDE SEQUENCE [LARGE SCALE GENOMIC DNA]</scope>
    <source>
        <strain evidence="3 4">JCM 13523</strain>
    </source>
</reference>
<dbReference type="OrthoDB" id="8907874at2"/>